<accession>A0A2W5X0J9</accession>
<evidence type="ECO:0000313" key="3">
    <source>
        <dbReference type="EMBL" id="PZR53765.1"/>
    </source>
</evidence>
<dbReference type="AlphaFoldDB" id="A0A2W5X0J9"/>
<gene>
    <name evidence="3" type="ORF">DNL40_06475</name>
</gene>
<evidence type="ECO:0000259" key="2">
    <source>
        <dbReference type="Pfam" id="PF07510"/>
    </source>
</evidence>
<keyword evidence="1" id="KW-0812">Transmembrane</keyword>
<feature type="transmembrane region" description="Helical" evidence="1">
    <location>
        <begin position="29"/>
        <end position="49"/>
    </location>
</feature>
<keyword evidence="1" id="KW-1133">Transmembrane helix</keyword>
<dbReference type="PANTHER" id="PTHR24094">
    <property type="entry name" value="SECRETED PROTEIN"/>
    <property type="match status" value="1"/>
</dbReference>
<dbReference type="RefSeq" id="WP_111250432.1">
    <property type="nucleotide sequence ID" value="NZ_QKWH01000003.1"/>
</dbReference>
<protein>
    <recommendedName>
        <fullName evidence="2">GmrSD restriction endonucleases C-terminal domain-containing protein</fullName>
    </recommendedName>
</protein>
<organism evidence="3 4">
    <name type="scientific">Xylanimonas oleitrophica</name>
    <dbReference type="NCBI Taxonomy" id="2607479"/>
    <lineage>
        <taxon>Bacteria</taxon>
        <taxon>Bacillati</taxon>
        <taxon>Actinomycetota</taxon>
        <taxon>Actinomycetes</taxon>
        <taxon>Micrococcales</taxon>
        <taxon>Promicromonosporaceae</taxon>
        <taxon>Xylanimonas</taxon>
    </lineage>
</organism>
<reference evidence="3 4" key="1">
    <citation type="submission" date="2018-06" db="EMBL/GenBank/DDBJ databases">
        <title>Whole genome sequencing of a novel hydrocarbon degrading bacterial strain, PW21 isolated from oil contaminated produced water sample.</title>
        <authorList>
            <person name="Nagkirti P."/>
            <person name="Shaikh A."/>
            <person name="Gowdaman V."/>
            <person name="Engineer A.E."/>
            <person name="Dagar S."/>
            <person name="Dhakephalkar P.K."/>
        </authorList>
    </citation>
    <scope>NUCLEOTIDE SEQUENCE [LARGE SCALE GENOMIC DNA]</scope>
    <source>
        <strain evidence="3 4">PW21</strain>
    </source>
</reference>
<sequence length="249" mass="26231">MAVLEHDVVARPLPHLPSRLRALRIPGRAVLRWAMILAAAGLVFGTAGLDQHRLAPPPLEGSALTVLEGLAVRGAGTTPGGYSPAAFGTGWADVDGDGCDTRDEVLARDLRDVVRADGACTVVGGLLQDPYTNHEVELDPGTLHAAVQVDHVVSLEDAWRSGAARWDQARRERLAADPLNLLAASSAAVAVKDARDASGWLPASTGYRCQYAARQVAVKRAYGLSVTPAEHEALAAVLNSCPAEPLPHR</sequence>
<dbReference type="Pfam" id="PF07510">
    <property type="entry name" value="GmrSD_C"/>
    <property type="match status" value="1"/>
</dbReference>
<name>A0A2W5X0J9_9MICO</name>
<dbReference type="Proteomes" id="UP000248783">
    <property type="component" value="Unassembled WGS sequence"/>
</dbReference>
<keyword evidence="4" id="KW-1185">Reference proteome</keyword>
<evidence type="ECO:0000256" key="1">
    <source>
        <dbReference type="SAM" id="Phobius"/>
    </source>
</evidence>
<feature type="domain" description="GmrSD restriction endonucleases C-terminal" evidence="2">
    <location>
        <begin position="100"/>
        <end position="236"/>
    </location>
</feature>
<dbReference type="EMBL" id="QKWH01000003">
    <property type="protein sequence ID" value="PZR53765.1"/>
    <property type="molecule type" value="Genomic_DNA"/>
</dbReference>
<proteinExistence type="predicted"/>
<comment type="caution">
    <text evidence="3">The sequence shown here is derived from an EMBL/GenBank/DDBJ whole genome shotgun (WGS) entry which is preliminary data.</text>
</comment>
<evidence type="ECO:0000313" key="4">
    <source>
        <dbReference type="Proteomes" id="UP000248783"/>
    </source>
</evidence>
<dbReference type="InterPro" id="IPR011089">
    <property type="entry name" value="GmrSD_C"/>
</dbReference>
<keyword evidence="1" id="KW-0472">Membrane</keyword>
<dbReference type="PANTHER" id="PTHR24094:SF15">
    <property type="entry name" value="AMP-DEPENDENT SYNTHETASE_LIGASE DOMAIN-CONTAINING PROTEIN-RELATED"/>
    <property type="match status" value="1"/>
</dbReference>